<feature type="non-terminal residue" evidence="2">
    <location>
        <position position="71"/>
    </location>
</feature>
<dbReference type="InterPro" id="IPR036457">
    <property type="entry name" value="PPM-type-like_dom_sf"/>
</dbReference>
<accession>A0A0B6YUU5</accession>
<sequence>HGGLEAAEYAAAHLHGHLVSDQKFNNDPETAMKQAYITTDIKFLEKARREGLRSGTTGVSVLIRESELYVG</sequence>
<dbReference type="AlphaFoldDB" id="A0A0B6YUU5"/>
<dbReference type="PROSITE" id="PS51746">
    <property type="entry name" value="PPM_2"/>
    <property type="match status" value="1"/>
</dbReference>
<organism evidence="2">
    <name type="scientific">Arion vulgaris</name>
    <dbReference type="NCBI Taxonomy" id="1028688"/>
    <lineage>
        <taxon>Eukaryota</taxon>
        <taxon>Metazoa</taxon>
        <taxon>Spiralia</taxon>
        <taxon>Lophotrochozoa</taxon>
        <taxon>Mollusca</taxon>
        <taxon>Gastropoda</taxon>
        <taxon>Heterobranchia</taxon>
        <taxon>Euthyneura</taxon>
        <taxon>Panpulmonata</taxon>
        <taxon>Eupulmonata</taxon>
        <taxon>Stylommatophora</taxon>
        <taxon>Helicina</taxon>
        <taxon>Arionoidea</taxon>
        <taxon>Arionidae</taxon>
        <taxon>Arion</taxon>
    </lineage>
</organism>
<gene>
    <name evidence="2" type="primary">ORF36736</name>
</gene>
<name>A0A0B6YUU5_9EUPU</name>
<feature type="domain" description="PPM-type phosphatase" evidence="1">
    <location>
        <begin position="1"/>
        <end position="71"/>
    </location>
</feature>
<reference evidence="2" key="1">
    <citation type="submission" date="2014-12" db="EMBL/GenBank/DDBJ databases">
        <title>Insight into the proteome of Arion vulgaris.</title>
        <authorList>
            <person name="Aradska J."/>
            <person name="Bulat T."/>
            <person name="Smidak R."/>
            <person name="Sarate P."/>
            <person name="Gangsoo J."/>
            <person name="Sialana F."/>
            <person name="Bilban M."/>
            <person name="Lubec G."/>
        </authorList>
    </citation>
    <scope>NUCLEOTIDE SEQUENCE</scope>
    <source>
        <tissue evidence="2">Skin</tissue>
    </source>
</reference>
<dbReference type="Pfam" id="PF00481">
    <property type="entry name" value="PP2C"/>
    <property type="match status" value="1"/>
</dbReference>
<protein>
    <recommendedName>
        <fullName evidence="1">PPM-type phosphatase domain-containing protein</fullName>
    </recommendedName>
</protein>
<feature type="non-terminal residue" evidence="2">
    <location>
        <position position="1"/>
    </location>
</feature>
<dbReference type="InterPro" id="IPR001932">
    <property type="entry name" value="PPM-type_phosphatase-like_dom"/>
</dbReference>
<dbReference type="EMBL" id="HACG01012701">
    <property type="protein sequence ID" value="CEK59566.1"/>
    <property type="molecule type" value="Transcribed_RNA"/>
</dbReference>
<dbReference type="SUPFAM" id="SSF81606">
    <property type="entry name" value="PP2C-like"/>
    <property type="match status" value="1"/>
</dbReference>
<dbReference type="Gene3D" id="3.60.40.10">
    <property type="entry name" value="PPM-type phosphatase domain"/>
    <property type="match status" value="1"/>
</dbReference>
<evidence type="ECO:0000313" key="2">
    <source>
        <dbReference type="EMBL" id="CEK59566.1"/>
    </source>
</evidence>
<proteinExistence type="predicted"/>
<evidence type="ECO:0000259" key="1">
    <source>
        <dbReference type="PROSITE" id="PS51746"/>
    </source>
</evidence>